<evidence type="ECO:0000256" key="1">
    <source>
        <dbReference type="ARBA" id="ARBA00004123"/>
    </source>
</evidence>
<dbReference type="PROSITE" id="PS51032">
    <property type="entry name" value="AP2_ERF"/>
    <property type="match status" value="1"/>
</dbReference>
<dbReference type="FunFam" id="3.30.730.10:FF:000001">
    <property type="entry name" value="Ethylene-responsive transcription factor 2"/>
    <property type="match status" value="1"/>
</dbReference>
<dbReference type="SMART" id="SM00380">
    <property type="entry name" value="AP2"/>
    <property type="match status" value="1"/>
</dbReference>
<dbReference type="InterPro" id="IPR036955">
    <property type="entry name" value="AP2/ERF_dom_sf"/>
</dbReference>
<evidence type="ECO:0000256" key="7">
    <source>
        <dbReference type="SAM" id="MobiDB-lite"/>
    </source>
</evidence>
<dbReference type="Pfam" id="PF00847">
    <property type="entry name" value="AP2"/>
    <property type="match status" value="1"/>
</dbReference>
<dbReference type="Proteomes" id="UP000326939">
    <property type="component" value="Chromosome 16"/>
</dbReference>
<comment type="subcellular location">
    <subcellularLocation>
        <location evidence="1">Nucleus</location>
    </subcellularLocation>
</comment>
<keyword evidence="5" id="KW-0804">Transcription</keyword>
<dbReference type="GO" id="GO:0003700">
    <property type="term" value="F:DNA-binding transcription factor activity"/>
    <property type="evidence" value="ECO:0007669"/>
    <property type="project" value="InterPro"/>
</dbReference>
<dbReference type="Gene3D" id="3.30.730.10">
    <property type="entry name" value="AP2/ERF domain"/>
    <property type="match status" value="1"/>
</dbReference>
<feature type="compositionally biased region" description="Low complexity" evidence="7">
    <location>
        <begin position="84"/>
        <end position="100"/>
    </location>
</feature>
<keyword evidence="3" id="KW-0805">Transcription regulation</keyword>
<dbReference type="GO" id="GO:0009873">
    <property type="term" value="P:ethylene-activated signaling pathway"/>
    <property type="evidence" value="ECO:0007669"/>
    <property type="project" value="UniProtKB-KW"/>
</dbReference>
<keyword evidence="10" id="KW-1185">Reference proteome</keyword>
<dbReference type="PRINTS" id="PR00367">
    <property type="entry name" value="ETHRSPELEMNT"/>
</dbReference>
<dbReference type="AlphaFoldDB" id="A0A5N5JVS9"/>
<protein>
    <recommendedName>
        <fullName evidence="8">AP2/ERF domain-containing protein</fullName>
    </recommendedName>
</protein>
<feature type="domain" description="AP2/ERF" evidence="8">
    <location>
        <begin position="20"/>
        <end position="77"/>
    </location>
</feature>
<gene>
    <name evidence="9" type="ORF">DKX38_025734</name>
</gene>
<feature type="compositionally biased region" description="Pro residues" evidence="7">
    <location>
        <begin position="101"/>
        <end position="112"/>
    </location>
</feature>
<keyword evidence="6" id="KW-0539">Nucleus</keyword>
<evidence type="ECO:0000256" key="4">
    <source>
        <dbReference type="ARBA" id="ARBA00023125"/>
    </source>
</evidence>
<evidence type="ECO:0000256" key="3">
    <source>
        <dbReference type="ARBA" id="ARBA00023015"/>
    </source>
</evidence>
<dbReference type="PANTHER" id="PTHR31677">
    <property type="entry name" value="AP2 DOMAIN CLASS TRANSCRIPTION FACTOR"/>
    <property type="match status" value="1"/>
</dbReference>
<dbReference type="SUPFAM" id="SSF54171">
    <property type="entry name" value="DNA-binding domain"/>
    <property type="match status" value="1"/>
</dbReference>
<dbReference type="InterPro" id="IPR016177">
    <property type="entry name" value="DNA-bd_dom_sf"/>
</dbReference>
<feature type="region of interest" description="Disordered" evidence="7">
    <location>
        <begin position="71"/>
        <end position="116"/>
    </location>
</feature>
<comment type="caution">
    <text evidence="9">The sequence shown here is derived from an EMBL/GenBank/DDBJ whole genome shotgun (WGS) entry which is preliminary data.</text>
</comment>
<dbReference type="InterPro" id="IPR001471">
    <property type="entry name" value="AP2/ERF_dom"/>
</dbReference>
<organism evidence="9 10">
    <name type="scientific">Salix brachista</name>
    <dbReference type="NCBI Taxonomy" id="2182728"/>
    <lineage>
        <taxon>Eukaryota</taxon>
        <taxon>Viridiplantae</taxon>
        <taxon>Streptophyta</taxon>
        <taxon>Embryophyta</taxon>
        <taxon>Tracheophyta</taxon>
        <taxon>Spermatophyta</taxon>
        <taxon>Magnoliopsida</taxon>
        <taxon>eudicotyledons</taxon>
        <taxon>Gunneridae</taxon>
        <taxon>Pentapetalae</taxon>
        <taxon>rosids</taxon>
        <taxon>fabids</taxon>
        <taxon>Malpighiales</taxon>
        <taxon>Salicaceae</taxon>
        <taxon>Saliceae</taxon>
        <taxon>Salix</taxon>
    </lineage>
</organism>
<keyword evidence="4" id="KW-0238">DNA-binding</keyword>
<evidence type="ECO:0000313" key="10">
    <source>
        <dbReference type="Proteomes" id="UP000326939"/>
    </source>
</evidence>
<accession>A0A5N5JVS9</accession>
<dbReference type="GO" id="GO:0005634">
    <property type="term" value="C:nucleus"/>
    <property type="evidence" value="ECO:0007669"/>
    <property type="project" value="UniProtKB-SubCell"/>
</dbReference>
<evidence type="ECO:0000256" key="2">
    <source>
        <dbReference type="ARBA" id="ARBA00022745"/>
    </source>
</evidence>
<evidence type="ECO:0000259" key="8">
    <source>
        <dbReference type="PROSITE" id="PS51032"/>
    </source>
</evidence>
<proteinExistence type="predicted"/>
<evidence type="ECO:0000313" key="9">
    <source>
        <dbReference type="EMBL" id="KAB5521415.1"/>
    </source>
</evidence>
<evidence type="ECO:0000256" key="6">
    <source>
        <dbReference type="ARBA" id="ARBA00023242"/>
    </source>
</evidence>
<evidence type="ECO:0000256" key="5">
    <source>
        <dbReference type="ARBA" id="ARBA00023163"/>
    </source>
</evidence>
<feature type="region of interest" description="Disordered" evidence="7">
    <location>
        <begin position="1"/>
        <end position="21"/>
    </location>
</feature>
<keyword evidence="2" id="KW-0936">Ethylene signaling pathway</keyword>
<dbReference type="GO" id="GO:0003677">
    <property type="term" value="F:DNA binding"/>
    <property type="evidence" value="ECO:0007669"/>
    <property type="project" value="UniProtKB-KW"/>
</dbReference>
<reference evidence="10" key="1">
    <citation type="journal article" date="2019" name="Gigascience">
        <title>De novo genome assembly of the endangered Acer yangbiense, a plant species with extremely small populations endemic to Yunnan Province, China.</title>
        <authorList>
            <person name="Yang J."/>
            <person name="Wariss H.M."/>
            <person name="Tao L."/>
            <person name="Zhang R."/>
            <person name="Yun Q."/>
            <person name="Hollingsworth P."/>
            <person name="Dao Z."/>
            <person name="Luo G."/>
            <person name="Guo H."/>
            <person name="Ma Y."/>
            <person name="Sun W."/>
        </authorList>
    </citation>
    <scope>NUCLEOTIDE SEQUENCE [LARGE SCALE GENOMIC DNA]</scope>
    <source>
        <strain evidence="10">cv. br00</strain>
    </source>
</reference>
<sequence length="257" mass="28524">MAPREKPNHSSPDIPGSEIRYRGVRKRPWGRYAAEIRDPGKKTRVWLGTFDTAEEAARAYDAAAREFRGAKAKTNFPTTGELIPASTRSPSQSSTVESSSPPHPRAASPPPQLDLTLNTAHHKTTRHPFPDGAGFPGGAWLPHPAAQRPVFFVDAFAQARNNSKNRIVNKISMCMFDRTAMVNGAYLNVQAASKCPSEHVAGIIDIEGVFEKSSGWMMTPEWARCRRQNRCFIWLERERDRIKRQEAGSTGGGDPEE</sequence>
<dbReference type="PANTHER" id="PTHR31677:SF231">
    <property type="entry name" value="ETHYLENE-RESPONSIVE TRANSCRIPTION FACTOR 4"/>
    <property type="match status" value="1"/>
</dbReference>
<dbReference type="EMBL" id="VDCV01000016">
    <property type="protein sequence ID" value="KAB5521415.1"/>
    <property type="molecule type" value="Genomic_DNA"/>
</dbReference>
<dbReference type="CDD" id="cd00018">
    <property type="entry name" value="AP2"/>
    <property type="match status" value="1"/>
</dbReference>
<name>A0A5N5JVS9_9ROSI</name>